<evidence type="ECO:0000259" key="2">
    <source>
        <dbReference type="Pfam" id="PF22872"/>
    </source>
</evidence>
<feature type="compositionally biased region" description="Basic and acidic residues" evidence="1">
    <location>
        <begin position="58"/>
        <end position="77"/>
    </location>
</feature>
<dbReference type="InterPro" id="IPR053854">
    <property type="entry name" value="DUF7018"/>
</dbReference>
<gene>
    <name evidence="3" type="ORF">BWGOE8_09850</name>
</gene>
<evidence type="ECO:0000313" key="4">
    <source>
        <dbReference type="Proteomes" id="UP000175706"/>
    </source>
</evidence>
<reference evidence="3 4" key="1">
    <citation type="submission" date="2016-05" db="EMBL/GenBank/DDBJ databases">
        <title>Bacillus thuringiensis and Bacillus weihenstephanensis as novel biocontrol agents of wilt causing Verticillium species.</title>
        <authorList>
            <person name="Hollensteiner J."/>
            <person name="Wemheuer F."/>
            <person name="Harting R."/>
            <person name="Kolarzyk A."/>
            <person name="Diaz-Valerio S."/>
            <person name="Poehlein A."/>
            <person name="Brzuszkiewicz E."/>
            <person name="Nesemann K."/>
            <person name="Braus-Stromeyer S."/>
            <person name="Braus G."/>
            <person name="Daniel R."/>
            <person name="Liesegang H."/>
        </authorList>
    </citation>
    <scope>NUCLEOTIDE SEQUENCE [LARGE SCALE GENOMIC DNA]</scope>
    <source>
        <strain evidence="3 4">GOE8</strain>
    </source>
</reference>
<dbReference type="EMBL" id="LXLT01000015">
    <property type="protein sequence ID" value="OFD83564.1"/>
    <property type="molecule type" value="Genomic_DNA"/>
</dbReference>
<organism evidence="3 4">
    <name type="scientific">Bacillus mycoides</name>
    <dbReference type="NCBI Taxonomy" id="1405"/>
    <lineage>
        <taxon>Bacteria</taxon>
        <taxon>Bacillati</taxon>
        <taxon>Bacillota</taxon>
        <taxon>Bacilli</taxon>
        <taxon>Bacillales</taxon>
        <taxon>Bacillaceae</taxon>
        <taxon>Bacillus</taxon>
        <taxon>Bacillus cereus group</taxon>
    </lineage>
</organism>
<protein>
    <recommendedName>
        <fullName evidence="2">DUF7018 domain-containing protein</fullName>
    </recommendedName>
</protein>
<dbReference type="PATRIC" id="fig|86662.25.peg.953"/>
<evidence type="ECO:0000313" key="3">
    <source>
        <dbReference type="EMBL" id="OFD83564.1"/>
    </source>
</evidence>
<evidence type="ECO:0000256" key="1">
    <source>
        <dbReference type="SAM" id="MobiDB-lite"/>
    </source>
</evidence>
<feature type="region of interest" description="Disordered" evidence="1">
    <location>
        <begin position="44"/>
        <end position="77"/>
    </location>
</feature>
<proteinExistence type="predicted"/>
<sequence length="196" mass="21632">MKAKKQGSQTKGYITMKRKLLAVALPIMLVAGVGCSNKDVAEDKKTDSLQVAEADSQEVSKGKEKSDNQKVSETKAEKEYKGKLNALLEDLTKQALELSDVLNNDKTVHDKAPEYIEKSEHLKKTADKLIELDPGEKYADVQNTVKDAMYEAKAGTLLIAQGLNLKAEDLVQKGSEKMEKVSKLLLEVDKKLKALK</sequence>
<dbReference type="AlphaFoldDB" id="A0A1E8BBY5"/>
<feature type="domain" description="DUF7018" evidence="2">
    <location>
        <begin position="78"/>
        <end position="185"/>
    </location>
</feature>
<comment type="caution">
    <text evidence="3">The sequence shown here is derived from an EMBL/GenBank/DDBJ whole genome shotgun (WGS) entry which is preliminary data.</text>
</comment>
<dbReference type="Pfam" id="PF22872">
    <property type="entry name" value="DUF7018"/>
    <property type="match status" value="1"/>
</dbReference>
<accession>A0A1E8BBY5</accession>
<name>A0A1E8BBY5_BACMY</name>
<dbReference type="Proteomes" id="UP000175706">
    <property type="component" value="Unassembled WGS sequence"/>
</dbReference>
<dbReference type="PROSITE" id="PS51257">
    <property type="entry name" value="PROKAR_LIPOPROTEIN"/>
    <property type="match status" value="1"/>
</dbReference>